<protein>
    <recommendedName>
        <fullName evidence="9">Hydrogenase-4 component E</fullName>
    </recommendedName>
</protein>
<organism evidence="7 8">
    <name type="scientific">Alistipes indistinctus YIT 12060</name>
    <dbReference type="NCBI Taxonomy" id="742725"/>
    <lineage>
        <taxon>Bacteria</taxon>
        <taxon>Pseudomonadati</taxon>
        <taxon>Bacteroidota</taxon>
        <taxon>Bacteroidia</taxon>
        <taxon>Bacteroidales</taxon>
        <taxon>Rikenellaceae</taxon>
        <taxon>Alistipes</taxon>
    </lineage>
</organism>
<evidence type="ECO:0000256" key="4">
    <source>
        <dbReference type="ARBA" id="ARBA00022989"/>
    </source>
</evidence>
<evidence type="ECO:0000256" key="2">
    <source>
        <dbReference type="ARBA" id="ARBA00022475"/>
    </source>
</evidence>
<accession>G5HAE2</accession>
<feature type="transmembrane region" description="Helical" evidence="6">
    <location>
        <begin position="168"/>
        <end position="189"/>
    </location>
</feature>
<dbReference type="PANTHER" id="PTHR38601:SF1">
    <property type="entry name" value="HYDROGENASE-4 COMPONENT E"/>
    <property type="match status" value="1"/>
</dbReference>
<feature type="transmembrane region" description="Helical" evidence="6">
    <location>
        <begin position="94"/>
        <end position="112"/>
    </location>
</feature>
<keyword evidence="8" id="KW-1185">Reference proteome</keyword>
<dbReference type="PATRIC" id="fig|742725.3.peg.1699"/>
<evidence type="ECO:0000313" key="8">
    <source>
        <dbReference type="Proteomes" id="UP000006008"/>
    </source>
</evidence>
<feature type="transmembrane region" description="Helical" evidence="6">
    <location>
        <begin position="118"/>
        <end position="136"/>
    </location>
</feature>
<keyword evidence="3 6" id="KW-0812">Transmembrane</keyword>
<dbReference type="eggNOG" id="COG4237">
    <property type="taxonomic scope" value="Bacteria"/>
</dbReference>
<dbReference type="PANTHER" id="PTHR38601">
    <property type="entry name" value="HYDROGENASE-4 COMPONENT E"/>
    <property type="match status" value="1"/>
</dbReference>
<dbReference type="GO" id="GO:0005886">
    <property type="term" value="C:plasma membrane"/>
    <property type="evidence" value="ECO:0007669"/>
    <property type="project" value="UniProtKB-SubCell"/>
</dbReference>
<proteinExistence type="predicted"/>
<sequence>MLLALIILYVVTLLYLSIVERFRHYASLVGLQGWLLLAVALWSLRSIDWPELVFIVAETLVFKAIIVPVLLYNIIRRTGIDRVHAASVATFNQLLLSLAALLCSIVVTYYLADTQIDRVFFGVALYALLSGMLLIVNHKRIFSHLVGFLVIENGVFLFSMAIGVEMPYLINIAILLDILMSVLMLGLFAGKIGRRLHDFNSDSLTSLKD</sequence>
<reference evidence="7 8" key="1">
    <citation type="submission" date="2011-08" db="EMBL/GenBank/DDBJ databases">
        <title>The Genome Sequence of Alistipes indistinctus YIT 12060.</title>
        <authorList>
            <consortium name="The Broad Institute Genome Sequencing Platform"/>
            <person name="Earl A."/>
            <person name="Ward D."/>
            <person name="Feldgarden M."/>
            <person name="Gevers D."/>
            <person name="Morotomi M."/>
            <person name="Young S.K."/>
            <person name="Zeng Q."/>
            <person name="Gargeya S."/>
            <person name="Fitzgerald M."/>
            <person name="Haas B."/>
            <person name="Abouelleil A."/>
            <person name="Alvarado L."/>
            <person name="Arachchi H.M."/>
            <person name="Berlin A."/>
            <person name="Brown A."/>
            <person name="Chapman S.B."/>
            <person name="Chen Z."/>
            <person name="Dunbar C."/>
            <person name="Freedman E."/>
            <person name="Gearin G."/>
            <person name="Gellesch M."/>
            <person name="Goldberg J."/>
            <person name="Griggs A."/>
            <person name="Gujja S."/>
            <person name="Heiman D."/>
            <person name="Howarth C."/>
            <person name="Larson L."/>
            <person name="Lui A."/>
            <person name="MacDonald P.J.P."/>
            <person name="Montmayeur A."/>
            <person name="Murphy C."/>
            <person name="Neiman D."/>
            <person name="Pearson M."/>
            <person name="Priest M."/>
            <person name="Roberts A."/>
            <person name="Saif S."/>
            <person name="Shea T."/>
            <person name="Shenoy N."/>
            <person name="Sisk P."/>
            <person name="Stolte C."/>
            <person name="Sykes S."/>
            <person name="Wortman J."/>
            <person name="Nusbaum C."/>
            <person name="Birren B."/>
        </authorList>
    </citation>
    <scope>NUCLEOTIDE SEQUENCE [LARGE SCALE GENOMIC DNA]</scope>
    <source>
        <strain evidence="7 8">YIT 12060</strain>
    </source>
</reference>
<feature type="transmembrane region" description="Helical" evidence="6">
    <location>
        <begin position="29"/>
        <end position="47"/>
    </location>
</feature>
<feature type="transmembrane region" description="Helical" evidence="6">
    <location>
        <begin position="53"/>
        <end position="74"/>
    </location>
</feature>
<dbReference type="HOGENOM" id="CLU_088957_1_0_10"/>
<dbReference type="OrthoDB" id="1001125at2"/>
<evidence type="ECO:0008006" key="9">
    <source>
        <dbReference type="Google" id="ProtNLM"/>
    </source>
</evidence>
<comment type="caution">
    <text evidence="7">The sequence shown here is derived from an EMBL/GenBank/DDBJ whole genome shotgun (WGS) entry which is preliminary data.</text>
</comment>
<dbReference type="STRING" id="742725.HMPREF9450_01607"/>
<dbReference type="GeneID" id="92815360"/>
<dbReference type="EMBL" id="ADLD01000013">
    <property type="protein sequence ID" value="EHB91558.1"/>
    <property type="molecule type" value="Genomic_DNA"/>
</dbReference>
<dbReference type="AlphaFoldDB" id="G5HAE2"/>
<evidence type="ECO:0000256" key="5">
    <source>
        <dbReference type="ARBA" id="ARBA00023136"/>
    </source>
</evidence>
<keyword evidence="4 6" id="KW-1133">Transmembrane helix</keyword>
<keyword evidence="2" id="KW-1003">Cell membrane</keyword>
<keyword evidence="5 6" id="KW-0472">Membrane</keyword>
<name>G5HAE2_9BACT</name>
<evidence type="ECO:0000256" key="3">
    <source>
        <dbReference type="ARBA" id="ARBA00022692"/>
    </source>
</evidence>
<gene>
    <name evidence="7" type="ORF">HMPREF9450_01607</name>
</gene>
<feature type="transmembrane region" description="Helical" evidence="6">
    <location>
        <begin position="141"/>
        <end position="162"/>
    </location>
</feature>
<evidence type="ECO:0000313" key="7">
    <source>
        <dbReference type="EMBL" id="EHB91558.1"/>
    </source>
</evidence>
<evidence type="ECO:0000256" key="6">
    <source>
        <dbReference type="SAM" id="Phobius"/>
    </source>
</evidence>
<comment type="subcellular location">
    <subcellularLocation>
        <location evidence="1">Cell membrane</location>
        <topology evidence="1">Multi-pass membrane protein</topology>
    </subcellularLocation>
</comment>
<dbReference type="Proteomes" id="UP000006008">
    <property type="component" value="Unassembled WGS sequence"/>
</dbReference>
<feature type="transmembrane region" description="Helical" evidence="6">
    <location>
        <begin position="6"/>
        <end position="22"/>
    </location>
</feature>
<evidence type="ECO:0000256" key="1">
    <source>
        <dbReference type="ARBA" id="ARBA00004651"/>
    </source>
</evidence>
<dbReference type="InterPro" id="IPR038730">
    <property type="entry name" value="HyfE-like"/>
</dbReference>
<dbReference type="RefSeq" id="WP_009134413.1">
    <property type="nucleotide sequence ID" value="NZ_CP102250.1"/>
</dbReference>